<feature type="compositionally biased region" description="Low complexity" evidence="1">
    <location>
        <begin position="196"/>
        <end position="205"/>
    </location>
</feature>
<keyword evidence="2" id="KW-0560">Oxidoreductase</keyword>
<evidence type="ECO:0000256" key="1">
    <source>
        <dbReference type="SAM" id="MobiDB-lite"/>
    </source>
</evidence>
<protein>
    <submittedName>
        <fullName evidence="2">NADH-flavin oxidoreductase/NADH oxidase domain protein</fullName>
        <ecNumber evidence="2">1.6.99.1</ecNumber>
    </submittedName>
</protein>
<reference evidence="2 3" key="1">
    <citation type="submission" date="2014-06" db="EMBL/GenBank/DDBJ databases">
        <authorList>
            <person name="Bishop-Lilly K.A."/>
            <person name="Broomall S.M."/>
            <person name="Chain P.S."/>
            <person name="Chertkov O."/>
            <person name="Coyne S.R."/>
            <person name="Daligault H.E."/>
            <person name="Davenport K.W."/>
            <person name="Erkkila T."/>
            <person name="Frey K.G."/>
            <person name="Gibbons H.S."/>
            <person name="Gu W."/>
            <person name="Jaissle J."/>
            <person name="Johnson S.L."/>
            <person name="Koroleva G.I."/>
            <person name="Ladner J.T."/>
            <person name="Lo C.-C."/>
            <person name="Minogue T.D."/>
            <person name="Munk C."/>
            <person name="Palacios G.F."/>
            <person name="Redden C.L."/>
            <person name="Rosenzweig C.N."/>
            <person name="Scholz M.B."/>
            <person name="Teshima H."/>
            <person name="Xu Y."/>
        </authorList>
    </citation>
    <scope>NUCLEOTIDE SEQUENCE [LARGE SCALE GENOMIC DNA]</scope>
    <source>
        <strain evidence="2 3">EO147</strain>
    </source>
</reference>
<feature type="compositionally biased region" description="Basic residues" evidence="1">
    <location>
        <begin position="29"/>
        <end position="42"/>
    </location>
</feature>
<proteinExistence type="predicted"/>
<dbReference type="EC" id="1.6.99.1" evidence="2"/>
<name>A0AAI8BD98_9BURK</name>
<evidence type="ECO:0000313" key="2">
    <source>
        <dbReference type="EMBL" id="AIO69879.1"/>
    </source>
</evidence>
<feature type="compositionally biased region" description="Basic residues" evidence="1">
    <location>
        <begin position="223"/>
        <end position="233"/>
    </location>
</feature>
<accession>A0AAI8BD98</accession>
<gene>
    <name evidence="2" type="ORF">DM82_4812</name>
</gene>
<dbReference type="KEGG" id="bok:DM82_4812"/>
<dbReference type="Proteomes" id="UP000029424">
    <property type="component" value="Chromosome 2"/>
</dbReference>
<feature type="region of interest" description="Disordered" evidence="1">
    <location>
        <begin position="24"/>
        <end position="62"/>
    </location>
</feature>
<evidence type="ECO:0000313" key="3">
    <source>
        <dbReference type="Proteomes" id="UP000029424"/>
    </source>
</evidence>
<dbReference type="EMBL" id="CP008727">
    <property type="protein sequence ID" value="AIO69879.1"/>
    <property type="molecule type" value="Genomic_DNA"/>
</dbReference>
<dbReference type="AlphaFoldDB" id="A0AAI8BD98"/>
<keyword evidence="3" id="KW-1185">Reference proteome</keyword>
<feature type="compositionally biased region" description="Basic and acidic residues" evidence="1">
    <location>
        <begin position="234"/>
        <end position="258"/>
    </location>
</feature>
<organism evidence="2 3">
    <name type="scientific">Burkholderia oklahomensis</name>
    <dbReference type="NCBI Taxonomy" id="342113"/>
    <lineage>
        <taxon>Bacteria</taxon>
        <taxon>Pseudomonadati</taxon>
        <taxon>Pseudomonadota</taxon>
        <taxon>Betaproteobacteria</taxon>
        <taxon>Burkholderiales</taxon>
        <taxon>Burkholderiaceae</taxon>
        <taxon>Burkholderia</taxon>
        <taxon>pseudomallei group</taxon>
    </lineage>
</organism>
<feature type="compositionally biased region" description="Basic and acidic residues" evidence="1">
    <location>
        <begin position="140"/>
        <end position="171"/>
    </location>
</feature>
<dbReference type="GO" id="GO:0003959">
    <property type="term" value="F:NADPH dehydrogenase activity"/>
    <property type="evidence" value="ECO:0007669"/>
    <property type="project" value="UniProtKB-EC"/>
</dbReference>
<sequence>MACGRRAGPGRMAKIGVSMRIDTRTSRMPCRRPRSRSTRPRVARPSTVGDRCGPSVDRHQRDTARPMSFRLRKAARFIASRRCAARCKRRMRGMATSWRASAEGERCRTMPHASAQGKRADDATSSARRRVILPPPQCDAPRREGPLGRQRESRFARARRRIVESSNRRIVESSNGRMVESTNHRRRSGQRERIAAARPDASAPDPVTPRDSARASAHTARAASRRRDRRRARAPRDTASADRRDARGRPSRDRAARP</sequence>
<feature type="region of interest" description="Disordered" evidence="1">
    <location>
        <begin position="103"/>
        <end position="258"/>
    </location>
</feature>